<comment type="similarity">
    <text evidence="1">Belongs to the AAA ATPase family. BCS1 subfamily.</text>
</comment>
<dbReference type="PROSITE" id="PS00674">
    <property type="entry name" value="AAA"/>
    <property type="match status" value="1"/>
</dbReference>
<evidence type="ECO:0000256" key="1">
    <source>
        <dbReference type="ARBA" id="ARBA00007448"/>
    </source>
</evidence>
<keyword evidence="5" id="KW-1185">Reference proteome</keyword>
<dbReference type="Proteomes" id="UP000243579">
    <property type="component" value="Unassembled WGS sequence"/>
</dbReference>
<dbReference type="InterPro" id="IPR050747">
    <property type="entry name" value="Mitochondrial_chaperone_BCS1"/>
</dbReference>
<feature type="domain" description="AAA+ ATPase" evidence="3">
    <location>
        <begin position="305"/>
        <end position="477"/>
    </location>
</feature>
<proteinExistence type="inferred from homology"/>
<accession>A0A1V9YLS7</accession>
<protein>
    <recommendedName>
        <fullName evidence="3">AAA+ ATPase domain-containing protein</fullName>
    </recommendedName>
</protein>
<evidence type="ECO:0000259" key="3">
    <source>
        <dbReference type="SMART" id="SM00382"/>
    </source>
</evidence>
<name>A0A1V9YLS7_ACHHY</name>
<organism evidence="4 5">
    <name type="scientific">Achlya hypogyna</name>
    <name type="common">Oomycete</name>
    <name type="synonym">Protoachlya hypogyna</name>
    <dbReference type="NCBI Taxonomy" id="1202772"/>
    <lineage>
        <taxon>Eukaryota</taxon>
        <taxon>Sar</taxon>
        <taxon>Stramenopiles</taxon>
        <taxon>Oomycota</taxon>
        <taxon>Saprolegniomycetes</taxon>
        <taxon>Saprolegniales</taxon>
        <taxon>Achlyaceae</taxon>
        <taxon>Achlya</taxon>
    </lineage>
</organism>
<dbReference type="SMART" id="SM00382">
    <property type="entry name" value="AAA"/>
    <property type="match status" value="1"/>
</dbReference>
<dbReference type="PANTHER" id="PTHR23070">
    <property type="entry name" value="BCS1 AAA-TYPE ATPASE"/>
    <property type="match status" value="1"/>
</dbReference>
<dbReference type="InterPro" id="IPR003593">
    <property type="entry name" value="AAA+_ATPase"/>
</dbReference>
<dbReference type="STRING" id="1202772.A0A1V9YLS7"/>
<dbReference type="InterPro" id="IPR027417">
    <property type="entry name" value="P-loop_NTPase"/>
</dbReference>
<dbReference type="GO" id="GO:0005524">
    <property type="term" value="F:ATP binding"/>
    <property type="evidence" value="ECO:0007669"/>
    <property type="project" value="UniProtKB-KW"/>
</dbReference>
<keyword evidence="2" id="KW-0547">Nucleotide-binding</keyword>
<comment type="caution">
    <text evidence="4">The sequence shown here is derived from an EMBL/GenBank/DDBJ whole genome shotgun (WGS) entry which is preliminary data.</text>
</comment>
<evidence type="ECO:0000256" key="2">
    <source>
        <dbReference type="RuleBase" id="RU003651"/>
    </source>
</evidence>
<gene>
    <name evidence="4" type="ORF">ACHHYP_10300</name>
</gene>
<dbReference type="EMBL" id="JNBR01001491">
    <property type="protein sequence ID" value="OQR86665.1"/>
    <property type="molecule type" value="Genomic_DNA"/>
</dbReference>
<dbReference type="InterPro" id="IPR003959">
    <property type="entry name" value="ATPase_AAA_core"/>
</dbReference>
<keyword evidence="2" id="KW-0067">ATP-binding</keyword>
<dbReference type="GO" id="GO:0016887">
    <property type="term" value="F:ATP hydrolysis activity"/>
    <property type="evidence" value="ECO:0007669"/>
    <property type="project" value="InterPro"/>
</dbReference>
<dbReference type="Gene3D" id="3.40.50.300">
    <property type="entry name" value="P-loop containing nucleotide triphosphate hydrolases"/>
    <property type="match status" value="1"/>
</dbReference>
<dbReference type="OrthoDB" id="10251412at2759"/>
<dbReference type="AlphaFoldDB" id="A0A1V9YLS7"/>
<reference evidence="4 5" key="1">
    <citation type="journal article" date="2014" name="Genome Biol. Evol.">
        <title>The secreted proteins of Achlya hypogyna and Thraustotheca clavata identify the ancestral oomycete secretome and reveal gene acquisitions by horizontal gene transfer.</title>
        <authorList>
            <person name="Misner I."/>
            <person name="Blouin N."/>
            <person name="Leonard G."/>
            <person name="Richards T.A."/>
            <person name="Lane C.E."/>
        </authorList>
    </citation>
    <scope>NUCLEOTIDE SEQUENCE [LARGE SCALE GENOMIC DNA]</scope>
    <source>
        <strain evidence="4 5">ATCC 48635</strain>
    </source>
</reference>
<dbReference type="Pfam" id="PF00004">
    <property type="entry name" value="AAA"/>
    <property type="match status" value="1"/>
</dbReference>
<sequence length="540" mass="60268">MTDTQMMQLGMFSSMRANKTEALMCILLPILLKHAYDAAGNVSFEDFPDKLRAFVGLRQRRTVRVITSKHYMASHGRIFDENDMNHVLQRAISFYLSKRVAMDEKSSGRYQLVESMDPDVVSRLEEEANPNDEDNYWFGQDPASDVTVLQVQQLPPIREWLEIEPGLWFYHDIEEGEETGGGSGGQRSVKESTVTYKLRSYLPDAAARINAFVTAAFTLYQETTVAKKLSDKTRYMYVAYSGAPPAATNEDGGGSTPSAPSFKRYALSDHKTFDSLFFKTKNDVISKLDAFTSKQGKYAIPGFPYKLGFLLHGPPGTGKTSLIKAIAQYTNRHIVSISLANVKTNQELMDFMLDLRMTIAGEDLPVKLKYDKVVYVMEDIDCASDVVHARTNSDEVEPQGDKNAVLEATLVASLMSTKTKYTPHDKLNLSGLLNVLDGVVDTPGRILIMTSNHPEKLDPALVRPGRIDEQICMGPIEVGQTKLMVQHYFSCSLSDDEMARIDAIFETATNDVSPAEIENLCAKHRQLDDMLMALETSLTL</sequence>
<dbReference type="InterPro" id="IPR003960">
    <property type="entry name" value="ATPase_AAA_CS"/>
</dbReference>
<evidence type="ECO:0000313" key="4">
    <source>
        <dbReference type="EMBL" id="OQR86665.1"/>
    </source>
</evidence>
<evidence type="ECO:0000313" key="5">
    <source>
        <dbReference type="Proteomes" id="UP000243579"/>
    </source>
</evidence>
<dbReference type="SUPFAM" id="SSF52540">
    <property type="entry name" value="P-loop containing nucleoside triphosphate hydrolases"/>
    <property type="match status" value="1"/>
</dbReference>